<evidence type="ECO:0000313" key="2">
    <source>
        <dbReference type="Proteomes" id="UP000325440"/>
    </source>
</evidence>
<protein>
    <submittedName>
        <fullName evidence="1">Uncharacterized protein</fullName>
    </submittedName>
</protein>
<dbReference type="AlphaFoldDB" id="A0A5E4MFZ8"/>
<name>A0A5E4MFZ8_9HEMI</name>
<reference evidence="1 2" key="1">
    <citation type="submission" date="2019-08" db="EMBL/GenBank/DDBJ databases">
        <authorList>
            <person name="Alioto T."/>
            <person name="Alioto T."/>
            <person name="Gomez Garrido J."/>
        </authorList>
    </citation>
    <scope>NUCLEOTIDE SEQUENCE [LARGE SCALE GENOMIC DNA]</scope>
</reference>
<dbReference type="Proteomes" id="UP000325440">
    <property type="component" value="Unassembled WGS sequence"/>
</dbReference>
<dbReference type="OrthoDB" id="272985at2759"/>
<evidence type="ECO:0000313" key="1">
    <source>
        <dbReference type="EMBL" id="VVC29816.1"/>
    </source>
</evidence>
<accession>A0A5E4MFZ8</accession>
<keyword evidence="2" id="KW-1185">Reference proteome</keyword>
<organism evidence="1 2">
    <name type="scientific">Cinara cedri</name>
    <dbReference type="NCBI Taxonomy" id="506608"/>
    <lineage>
        <taxon>Eukaryota</taxon>
        <taxon>Metazoa</taxon>
        <taxon>Ecdysozoa</taxon>
        <taxon>Arthropoda</taxon>
        <taxon>Hexapoda</taxon>
        <taxon>Insecta</taxon>
        <taxon>Pterygota</taxon>
        <taxon>Neoptera</taxon>
        <taxon>Paraneoptera</taxon>
        <taxon>Hemiptera</taxon>
        <taxon>Sternorrhyncha</taxon>
        <taxon>Aphidomorpha</taxon>
        <taxon>Aphidoidea</taxon>
        <taxon>Aphididae</taxon>
        <taxon>Lachninae</taxon>
        <taxon>Cinara</taxon>
    </lineage>
</organism>
<proteinExistence type="predicted"/>
<dbReference type="EMBL" id="CABPRJ010000499">
    <property type="protein sequence ID" value="VVC29816.1"/>
    <property type="molecule type" value="Genomic_DNA"/>
</dbReference>
<gene>
    <name evidence="1" type="ORF">CINCED_3A002737</name>
</gene>
<sequence>MAQDVLINESRDNVIAATIITSPAAGRLAHIPRITTVVFHPAPQAAPRIRRSIAVRIAPTTSRFVLLRNVRRYTFPGPYSWVSVSISSSLARGYDGACPIRLARRPGFSEEDSPIQRVSANLARELP</sequence>